<protein>
    <submittedName>
        <fullName evidence="2">Uncharacterized protein</fullName>
    </submittedName>
</protein>
<dbReference type="AlphaFoldDB" id="A9V3V9"/>
<sequence length="281" mass="31688">MALQVLLLARVPQRDMAAMRESIQTLQRDMLAKDEIIADLRDEMGVLHKRLRERGLGMTLDNRLVRLERSQRHESQVAEQTVGSQQALDNIRYELTSLRQLKGIHDIPTPRAASHAASVQRDVGHLTQETTQLQGLVTRLQMELNTATTGLLEQRHRLDKMQREADVRRPDDHAAAHELQTLRAEVEALRRTCGSAANMPRASSASMPAHEDVDARSWQRPLHHTSYSRSAKDLHASQAAPHDMSLFAGMSDHDTSLPPLDAEDFDERLDLLLGNYPTDLD</sequence>
<dbReference type="Proteomes" id="UP000001357">
    <property type="component" value="Unassembled WGS sequence"/>
</dbReference>
<dbReference type="EMBL" id="CH991557">
    <property type="protein sequence ID" value="EDQ87778.1"/>
    <property type="molecule type" value="Genomic_DNA"/>
</dbReference>
<organism evidence="2 3">
    <name type="scientific">Monosiga brevicollis</name>
    <name type="common">Choanoflagellate</name>
    <dbReference type="NCBI Taxonomy" id="81824"/>
    <lineage>
        <taxon>Eukaryota</taxon>
        <taxon>Choanoflagellata</taxon>
        <taxon>Craspedida</taxon>
        <taxon>Salpingoecidae</taxon>
        <taxon>Monosiga</taxon>
    </lineage>
</organism>
<accession>A9V3V9</accession>
<name>A9V3V9_MONBE</name>
<evidence type="ECO:0000313" key="3">
    <source>
        <dbReference type="Proteomes" id="UP000001357"/>
    </source>
</evidence>
<reference evidence="2 3" key="1">
    <citation type="journal article" date="2008" name="Nature">
        <title>The genome of the choanoflagellate Monosiga brevicollis and the origin of metazoans.</title>
        <authorList>
            <consortium name="JGI Sequencing"/>
            <person name="King N."/>
            <person name="Westbrook M.J."/>
            <person name="Young S.L."/>
            <person name="Kuo A."/>
            <person name="Abedin M."/>
            <person name="Chapman J."/>
            <person name="Fairclough S."/>
            <person name="Hellsten U."/>
            <person name="Isogai Y."/>
            <person name="Letunic I."/>
            <person name="Marr M."/>
            <person name="Pincus D."/>
            <person name="Putnam N."/>
            <person name="Rokas A."/>
            <person name="Wright K.J."/>
            <person name="Zuzow R."/>
            <person name="Dirks W."/>
            <person name="Good M."/>
            <person name="Goodstein D."/>
            <person name="Lemons D."/>
            <person name="Li W."/>
            <person name="Lyons J.B."/>
            <person name="Morris A."/>
            <person name="Nichols S."/>
            <person name="Richter D.J."/>
            <person name="Salamov A."/>
            <person name="Bork P."/>
            <person name="Lim W.A."/>
            <person name="Manning G."/>
            <person name="Miller W.T."/>
            <person name="McGinnis W."/>
            <person name="Shapiro H."/>
            <person name="Tjian R."/>
            <person name="Grigoriev I.V."/>
            <person name="Rokhsar D."/>
        </authorList>
    </citation>
    <scope>NUCLEOTIDE SEQUENCE [LARGE SCALE GENOMIC DNA]</scope>
    <source>
        <strain evidence="3">MX1 / ATCC 50154</strain>
    </source>
</reference>
<dbReference type="InParanoid" id="A9V3V9"/>
<dbReference type="KEGG" id="mbr:MONBRDRAFT_26905"/>
<keyword evidence="3" id="KW-1185">Reference proteome</keyword>
<gene>
    <name evidence="2" type="ORF">MONBRDRAFT_26905</name>
</gene>
<evidence type="ECO:0000313" key="2">
    <source>
        <dbReference type="EMBL" id="EDQ87778.1"/>
    </source>
</evidence>
<feature type="region of interest" description="Disordered" evidence="1">
    <location>
        <begin position="197"/>
        <end position="216"/>
    </location>
</feature>
<dbReference type="RefSeq" id="XP_001747311.1">
    <property type="nucleotide sequence ID" value="XM_001747259.1"/>
</dbReference>
<dbReference type="GeneID" id="5892552"/>
<proteinExistence type="predicted"/>
<evidence type="ECO:0000256" key="1">
    <source>
        <dbReference type="SAM" id="MobiDB-lite"/>
    </source>
</evidence>